<dbReference type="SUPFAM" id="SSF51735">
    <property type="entry name" value="NAD(P)-binding Rossmann-fold domains"/>
    <property type="match status" value="1"/>
</dbReference>
<dbReference type="Proteomes" id="UP000562929">
    <property type="component" value="Unassembled WGS sequence"/>
</dbReference>
<comment type="caution">
    <text evidence="2">The sequence shown here is derived from an EMBL/GenBank/DDBJ whole genome shotgun (WGS) entry which is preliminary data.</text>
</comment>
<dbReference type="OrthoDB" id="5138418at2759"/>
<dbReference type="EMBL" id="JAACLJ010000002">
    <property type="protein sequence ID" value="KAF4592522.1"/>
    <property type="molecule type" value="Genomic_DNA"/>
</dbReference>
<name>A0A8H4QB74_9HYPO</name>
<dbReference type="Pfam" id="PF13380">
    <property type="entry name" value="CoA_binding_2"/>
    <property type="match status" value="1"/>
</dbReference>
<dbReference type="SMART" id="SM00881">
    <property type="entry name" value="CoA_binding"/>
    <property type="match status" value="1"/>
</dbReference>
<accession>A0A8H4QB74</accession>
<dbReference type="InterPro" id="IPR003781">
    <property type="entry name" value="CoA-bd"/>
</dbReference>
<evidence type="ECO:0000259" key="1">
    <source>
        <dbReference type="SMART" id="SM00881"/>
    </source>
</evidence>
<gene>
    <name evidence="2" type="ORF">GQ602_002821</name>
</gene>
<dbReference type="PANTHER" id="PTHR33303:SF2">
    <property type="entry name" value="COA-BINDING DOMAIN-CONTAINING PROTEIN"/>
    <property type="match status" value="1"/>
</dbReference>
<proteinExistence type="predicted"/>
<protein>
    <submittedName>
        <fullName evidence="2">NAD(P)-binding domain protein</fullName>
    </submittedName>
</protein>
<dbReference type="AlphaFoldDB" id="A0A8H4QB74"/>
<evidence type="ECO:0000313" key="3">
    <source>
        <dbReference type="Proteomes" id="UP000562929"/>
    </source>
</evidence>
<feature type="domain" description="CoA-binding" evidence="1">
    <location>
        <begin position="10"/>
        <end position="114"/>
    </location>
</feature>
<sequence length="160" mass="16694">MASQTTARNFFALPSFAVVGASSNPVKFGHKEGLTTIAVHAWYLAHGLDVTPVNPTSAQVTVRGSDYATVPSLSALSKPRQTAVSIITPPAVTRAVLEEARKLGVPAVWMQPGTFDDAVLDLALAEGAFDTVVYGDGGRGGEGWCVLVDGERALKDAGKL</sequence>
<dbReference type="InterPro" id="IPR036291">
    <property type="entry name" value="NAD(P)-bd_dom_sf"/>
</dbReference>
<organism evidence="2 3">
    <name type="scientific">Ophiocordyceps camponoti-floridani</name>
    <dbReference type="NCBI Taxonomy" id="2030778"/>
    <lineage>
        <taxon>Eukaryota</taxon>
        <taxon>Fungi</taxon>
        <taxon>Dikarya</taxon>
        <taxon>Ascomycota</taxon>
        <taxon>Pezizomycotina</taxon>
        <taxon>Sordariomycetes</taxon>
        <taxon>Hypocreomycetidae</taxon>
        <taxon>Hypocreales</taxon>
        <taxon>Ophiocordycipitaceae</taxon>
        <taxon>Ophiocordyceps</taxon>
    </lineage>
</organism>
<evidence type="ECO:0000313" key="2">
    <source>
        <dbReference type="EMBL" id="KAF4592522.1"/>
    </source>
</evidence>
<keyword evidence="3" id="KW-1185">Reference proteome</keyword>
<dbReference type="PANTHER" id="PTHR33303">
    <property type="entry name" value="CYTOPLASMIC PROTEIN-RELATED"/>
    <property type="match status" value="1"/>
</dbReference>
<reference evidence="2 3" key="1">
    <citation type="journal article" date="2020" name="G3 (Bethesda)">
        <title>Genetic Underpinnings of Host Manipulation by Ophiocordyceps as Revealed by Comparative Transcriptomics.</title>
        <authorList>
            <person name="Will I."/>
            <person name="Das B."/>
            <person name="Trinh T."/>
            <person name="Brachmann A."/>
            <person name="Ohm R.A."/>
            <person name="de Bekker C."/>
        </authorList>
    </citation>
    <scope>NUCLEOTIDE SEQUENCE [LARGE SCALE GENOMIC DNA]</scope>
    <source>
        <strain evidence="2 3">EC05</strain>
    </source>
</reference>
<dbReference type="Gene3D" id="3.40.50.720">
    <property type="entry name" value="NAD(P)-binding Rossmann-like Domain"/>
    <property type="match status" value="1"/>
</dbReference>